<dbReference type="PANTHER" id="PTHR33987">
    <property type="entry name" value="CALCINEURIN-LIKE METALLO-PHOSPHOESTERASE SUPERFAMILY PROTEIN"/>
    <property type="match status" value="1"/>
</dbReference>
<feature type="region of interest" description="Disordered" evidence="1">
    <location>
        <begin position="191"/>
        <end position="210"/>
    </location>
</feature>
<dbReference type="Gene3D" id="3.60.21.70">
    <property type="entry name" value="PhoD-like phosphatase"/>
    <property type="match status" value="1"/>
</dbReference>
<dbReference type="CDD" id="cd07389">
    <property type="entry name" value="MPP_PhoD"/>
    <property type="match status" value="1"/>
</dbReference>
<dbReference type="RefSeq" id="WP_184196184.1">
    <property type="nucleotide sequence ID" value="NZ_JACIIV010000006.1"/>
</dbReference>
<accession>A0A841L2A5</accession>
<dbReference type="PANTHER" id="PTHR33987:SF1">
    <property type="entry name" value="CALCINEURIN-LIKE METALLO-PHOSPHOESTERASE SUPERFAMILY PROTEIN"/>
    <property type="match status" value="1"/>
</dbReference>
<sequence>MLTRRTFLGSIAATTALAGCTTSGPSFPTLAGRLSIPKAPTLAPDTLLTRIGLGSCFNQNRPGTLLGTALRTNPQLFLFMGDNVYGDTRSPDLDELVAAYAAALARPDYRRFREAVPIAATWDDHDFGLNDAGATYAYKNQSRPLFFDFWDVPAASPRRTTGGIYESAITGPTGARVQTILLDTRSFRDDWTPTPERGAPGREAWVENPDPSRTVLGPAQWAWLEAQLMQPADIRIIVTSYQLIADGHGYECWRLFPAERARFYALLAKTRANGVILVSGDRHRAGIYQEARGLPYPLTEITASSFNMGNNGPHREEAGPNRLGPSFSANNIGLLTLDWDKRTIGAQILDAEDRVVLSHDIAMNSLQA</sequence>
<dbReference type="InterPro" id="IPR038607">
    <property type="entry name" value="PhoD-like_sf"/>
</dbReference>
<comment type="caution">
    <text evidence="4">The sequence shown here is derived from an EMBL/GenBank/DDBJ whole genome shotgun (WGS) entry which is preliminary data.</text>
</comment>
<dbReference type="AlphaFoldDB" id="A0A841L2A5"/>
<evidence type="ECO:0000256" key="1">
    <source>
        <dbReference type="SAM" id="MobiDB-lite"/>
    </source>
</evidence>
<feature type="signal peptide" evidence="2">
    <location>
        <begin position="1"/>
        <end position="18"/>
    </location>
</feature>
<dbReference type="InterPro" id="IPR029052">
    <property type="entry name" value="Metallo-depent_PP-like"/>
</dbReference>
<protein>
    <submittedName>
        <fullName evidence="4">Alkaline phosphatase D</fullName>
        <ecNumber evidence="4">3.1.3.1</ecNumber>
    </submittedName>
</protein>
<dbReference type="Pfam" id="PF09423">
    <property type="entry name" value="PhoD"/>
    <property type="match status" value="1"/>
</dbReference>
<proteinExistence type="predicted"/>
<dbReference type="EMBL" id="JACIIV010000006">
    <property type="protein sequence ID" value="MBB6226787.1"/>
    <property type="molecule type" value="Genomic_DNA"/>
</dbReference>
<dbReference type="InterPro" id="IPR006311">
    <property type="entry name" value="TAT_signal"/>
</dbReference>
<evidence type="ECO:0000313" key="5">
    <source>
        <dbReference type="Proteomes" id="UP000538147"/>
    </source>
</evidence>
<reference evidence="4 5" key="1">
    <citation type="submission" date="2020-08" db="EMBL/GenBank/DDBJ databases">
        <title>Genomic Encyclopedia of Type Strains, Phase IV (KMG-IV): sequencing the most valuable type-strain genomes for metagenomic binning, comparative biology and taxonomic classification.</title>
        <authorList>
            <person name="Goeker M."/>
        </authorList>
    </citation>
    <scope>NUCLEOTIDE SEQUENCE [LARGE SCALE GENOMIC DNA]</scope>
    <source>
        <strain evidence="4 5">DSM 102189</strain>
    </source>
</reference>
<feature type="domain" description="PhoD-like phosphatase metallophosphatase" evidence="3">
    <location>
        <begin position="66"/>
        <end position="318"/>
    </location>
</feature>
<dbReference type="SUPFAM" id="SSF56300">
    <property type="entry name" value="Metallo-dependent phosphatases"/>
    <property type="match status" value="1"/>
</dbReference>
<dbReference type="InterPro" id="IPR018946">
    <property type="entry name" value="PhoD-like_MPP"/>
</dbReference>
<keyword evidence="5" id="KW-1185">Reference proteome</keyword>
<dbReference type="EC" id="3.1.3.1" evidence="4"/>
<gene>
    <name evidence="4" type="ORF">FHS79_000949</name>
</gene>
<name>A0A841L2A5_9SPHN</name>
<evidence type="ECO:0000313" key="4">
    <source>
        <dbReference type="EMBL" id="MBB6226787.1"/>
    </source>
</evidence>
<dbReference type="PROSITE" id="PS51257">
    <property type="entry name" value="PROKAR_LIPOPROTEIN"/>
    <property type="match status" value="1"/>
</dbReference>
<organism evidence="4 5">
    <name type="scientific">Polymorphobacter multimanifer</name>
    <dbReference type="NCBI Taxonomy" id="1070431"/>
    <lineage>
        <taxon>Bacteria</taxon>
        <taxon>Pseudomonadati</taxon>
        <taxon>Pseudomonadota</taxon>
        <taxon>Alphaproteobacteria</taxon>
        <taxon>Sphingomonadales</taxon>
        <taxon>Sphingosinicellaceae</taxon>
        <taxon>Polymorphobacter</taxon>
    </lineage>
</organism>
<dbReference type="GO" id="GO:0004035">
    <property type="term" value="F:alkaline phosphatase activity"/>
    <property type="evidence" value="ECO:0007669"/>
    <property type="project" value="UniProtKB-EC"/>
</dbReference>
<dbReference type="PROSITE" id="PS51318">
    <property type="entry name" value="TAT"/>
    <property type="match status" value="1"/>
</dbReference>
<evidence type="ECO:0000256" key="2">
    <source>
        <dbReference type="SAM" id="SignalP"/>
    </source>
</evidence>
<keyword evidence="4" id="KW-0378">Hydrolase</keyword>
<evidence type="ECO:0000259" key="3">
    <source>
        <dbReference type="Pfam" id="PF09423"/>
    </source>
</evidence>
<feature type="chain" id="PRO_5032428085" evidence="2">
    <location>
        <begin position="19"/>
        <end position="368"/>
    </location>
</feature>
<dbReference type="Proteomes" id="UP000538147">
    <property type="component" value="Unassembled WGS sequence"/>
</dbReference>
<keyword evidence="2" id="KW-0732">Signal</keyword>